<keyword evidence="1" id="KW-0812">Transmembrane</keyword>
<reference evidence="2" key="1">
    <citation type="journal article" date="2021" name="Proc. Natl. Acad. Sci. U.S.A.">
        <title>A Catalog of Tens of Thousands of Viruses from Human Metagenomes Reveals Hidden Associations with Chronic Diseases.</title>
        <authorList>
            <person name="Tisza M.J."/>
            <person name="Buck C.B."/>
        </authorList>
    </citation>
    <scope>NUCLEOTIDE SEQUENCE</scope>
    <source>
        <strain evidence="2">CteHV32</strain>
    </source>
</reference>
<feature type="transmembrane region" description="Helical" evidence="1">
    <location>
        <begin position="20"/>
        <end position="38"/>
    </location>
</feature>
<sequence>MPPTQYSTLFGELLYRRYKLWCHIVFFAFISCNVLTVIPPVKQSSIEVLCFDVL</sequence>
<keyword evidence="1" id="KW-0472">Membrane</keyword>
<evidence type="ECO:0000256" key="1">
    <source>
        <dbReference type="SAM" id="Phobius"/>
    </source>
</evidence>
<accession>A0A8S5QHP0</accession>
<proteinExistence type="predicted"/>
<dbReference type="EMBL" id="BK015653">
    <property type="protein sequence ID" value="DAE18305.1"/>
    <property type="molecule type" value="Genomic_DNA"/>
</dbReference>
<organism evidence="2">
    <name type="scientific">Siphoviridae sp. cteHV32</name>
    <dbReference type="NCBI Taxonomy" id="2825588"/>
    <lineage>
        <taxon>Viruses</taxon>
        <taxon>Duplodnaviria</taxon>
        <taxon>Heunggongvirae</taxon>
        <taxon>Uroviricota</taxon>
        <taxon>Caudoviricetes</taxon>
    </lineage>
</organism>
<evidence type="ECO:0000313" key="2">
    <source>
        <dbReference type="EMBL" id="DAE18305.1"/>
    </source>
</evidence>
<keyword evidence="1" id="KW-1133">Transmembrane helix</keyword>
<name>A0A8S5QHP0_9CAUD</name>
<protein>
    <submittedName>
        <fullName evidence="2">Uncharacterized protein</fullName>
    </submittedName>
</protein>